<accession>A0A9D4GSD0</accession>
<comment type="caution">
    <text evidence="1">The sequence shown here is derived from an EMBL/GenBank/DDBJ whole genome shotgun (WGS) entry which is preliminary data.</text>
</comment>
<dbReference type="EMBL" id="JAIWYP010000005">
    <property type="protein sequence ID" value="KAH3820634.1"/>
    <property type="molecule type" value="Genomic_DNA"/>
</dbReference>
<gene>
    <name evidence="1" type="ORF">DPMN_122380</name>
</gene>
<organism evidence="1 2">
    <name type="scientific">Dreissena polymorpha</name>
    <name type="common">Zebra mussel</name>
    <name type="synonym">Mytilus polymorpha</name>
    <dbReference type="NCBI Taxonomy" id="45954"/>
    <lineage>
        <taxon>Eukaryota</taxon>
        <taxon>Metazoa</taxon>
        <taxon>Spiralia</taxon>
        <taxon>Lophotrochozoa</taxon>
        <taxon>Mollusca</taxon>
        <taxon>Bivalvia</taxon>
        <taxon>Autobranchia</taxon>
        <taxon>Heteroconchia</taxon>
        <taxon>Euheterodonta</taxon>
        <taxon>Imparidentia</taxon>
        <taxon>Neoheterodontei</taxon>
        <taxon>Myida</taxon>
        <taxon>Dreissenoidea</taxon>
        <taxon>Dreissenidae</taxon>
        <taxon>Dreissena</taxon>
    </lineage>
</organism>
<protein>
    <submittedName>
        <fullName evidence="1">Uncharacterized protein</fullName>
    </submittedName>
</protein>
<reference evidence="1" key="2">
    <citation type="submission" date="2020-11" db="EMBL/GenBank/DDBJ databases">
        <authorList>
            <person name="McCartney M.A."/>
            <person name="Auch B."/>
            <person name="Kono T."/>
            <person name="Mallez S."/>
            <person name="Becker A."/>
            <person name="Gohl D.M."/>
            <person name="Silverstein K.A.T."/>
            <person name="Koren S."/>
            <person name="Bechman K.B."/>
            <person name="Herman A."/>
            <person name="Abrahante J.E."/>
            <person name="Garbe J."/>
        </authorList>
    </citation>
    <scope>NUCLEOTIDE SEQUENCE</scope>
    <source>
        <strain evidence="1">Duluth1</strain>
        <tissue evidence="1">Whole animal</tissue>
    </source>
</reference>
<evidence type="ECO:0000313" key="2">
    <source>
        <dbReference type="Proteomes" id="UP000828390"/>
    </source>
</evidence>
<reference evidence="1" key="1">
    <citation type="journal article" date="2019" name="bioRxiv">
        <title>The Genome of the Zebra Mussel, Dreissena polymorpha: A Resource for Invasive Species Research.</title>
        <authorList>
            <person name="McCartney M.A."/>
            <person name="Auch B."/>
            <person name="Kono T."/>
            <person name="Mallez S."/>
            <person name="Zhang Y."/>
            <person name="Obille A."/>
            <person name="Becker A."/>
            <person name="Abrahante J.E."/>
            <person name="Garbe J."/>
            <person name="Badalamenti J.P."/>
            <person name="Herman A."/>
            <person name="Mangelson H."/>
            <person name="Liachko I."/>
            <person name="Sullivan S."/>
            <person name="Sone E.D."/>
            <person name="Koren S."/>
            <person name="Silverstein K.A.T."/>
            <person name="Beckman K.B."/>
            <person name="Gohl D.M."/>
        </authorList>
    </citation>
    <scope>NUCLEOTIDE SEQUENCE</scope>
    <source>
        <strain evidence="1">Duluth1</strain>
        <tissue evidence="1">Whole animal</tissue>
    </source>
</reference>
<sequence>MKEFAIRTVNETRSVPDYETSLDLIVIEVRMVAGLSTLSSLTHEMMLSNET</sequence>
<keyword evidence="2" id="KW-1185">Reference proteome</keyword>
<name>A0A9D4GSD0_DREPO</name>
<proteinExistence type="predicted"/>
<dbReference type="Proteomes" id="UP000828390">
    <property type="component" value="Unassembled WGS sequence"/>
</dbReference>
<dbReference type="AlphaFoldDB" id="A0A9D4GSD0"/>
<evidence type="ECO:0000313" key="1">
    <source>
        <dbReference type="EMBL" id="KAH3820634.1"/>
    </source>
</evidence>